<reference evidence="1 2" key="1">
    <citation type="submission" date="2015-09" db="EMBL/GenBank/DDBJ databases">
        <authorList>
            <consortium name="Pathogen Informatics"/>
        </authorList>
    </citation>
    <scope>NUCLEOTIDE SEQUENCE [LARGE SCALE GENOMIC DNA]</scope>
    <source>
        <strain evidence="1 2">2789STDY5608868</strain>
    </source>
</reference>
<organism evidence="1 2">
    <name type="scientific">Anaerostipes hadrus</name>
    <dbReference type="NCBI Taxonomy" id="649756"/>
    <lineage>
        <taxon>Bacteria</taxon>
        <taxon>Bacillati</taxon>
        <taxon>Bacillota</taxon>
        <taxon>Clostridia</taxon>
        <taxon>Lachnospirales</taxon>
        <taxon>Lachnospiraceae</taxon>
        <taxon>Anaerostipes</taxon>
    </lineage>
</organism>
<gene>
    <name evidence="1" type="ORF">ERS852425_02869</name>
</gene>
<dbReference type="Proteomes" id="UP000095598">
    <property type="component" value="Unassembled WGS sequence"/>
</dbReference>
<accession>A0A173UHD7</accession>
<dbReference type="AlphaFoldDB" id="A0A173UHD7"/>
<evidence type="ECO:0000313" key="2">
    <source>
        <dbReference type="Proteomes" id="UP000095598"/>
    </source>
</evidence>
<protein>
    <submittedName>
        <fullName evidence="1">Uncharacterized protein</fullName>
    </submittedName>
</protein>
<dbReference type="RefSeq" id="WP_055259626.1">
    <property type="nucleotide sequence ID" value="NZ_CYXT01000027.1"/>
</dbReference>
<dbReference type="EMBL" id="CYXT01000027">
    <property type="protein sequence ID" value="CUN13870.1"/>
    <property type="molecule type" value="Genomic_DNA"/>
</dbReference>
<evidence type="ECO:0000313" key="1">
    <source>
        <dbReference type="EMBL" id="CUN13870.1"/>
    </source>
</evidence>
<name>A0A173UHD7_ANAHA</name>
<proteinExistence type="predicted"/>
<sequence>MAINFNQMLKFQQIKNAFKRFDQDHPKFKNFMNAVWREQALKQDAVIEISITSPEGKNYCSNIKLNAADIEMFEQLKSMKPE</sequence>